<gene>
    <name evidence="2" type="ORF">M5D45_17965</name>
</gene>
<reference evidence="2" key="1">
    <citation type="journal article" date="2022" name="Microbiol. Resour. Announc.">
        <title>Genome Sequence of Cupriavidus campinensis Strain G5, a Member of a Bacterial Consortium Capable of Polyethylene Degradation.</title>
        <authorList>
            <person name="Schneider B."/>
            <person name="Pfeiffer F."/>
            <person name="Dyall-Smith M."/>
            <person name="Kunte H.J."/>
        </authorList>
    </citation>
    <scope>NUCLEOTIDE SEQUENCE</scope>
    <source>
        <strain evidence="2">G5</strain>
    </source>
</reference>
<sequence length="420" mass="44837">MAEQDPPRMLHVNLLAHGTEATRPAQSARQRVLFVDQSGQIGGAQLSLLDIARHRSHDSEVVLLDDGPFRERLAAQGVRVHVEAGGAVGALRQRGFGTGALRGLLALPSLVRRVARRAACADVVYANTQRAMAVCVLGKWLHRRPVVWHLRDIVDDSFFGRTQRIAIRLLSRGLTRVIANSQASADAFRALAGNGVPIEVVHNGIDPAPFDAALLRDRLALRVANGLPSTGLLVGLFGRLTPWKGQRVLMEAVARMPGATMVLVGAPLFGEHTYEAALRARAAEPDLAGRVHFLGFRADVAELMHCMDVVVHASVWAEPFGRVVVEGMLAARPVVATAAGGVKEIVDDGETGILVSPDDAPALASALTRLADEAERDRMGVRARAAAVARFSPLAMLTAVDRIVADVARRDGVAQDAPAV</sequence>
<dbReference type="AlphaFoldDB" id="A0AAE9I3L3"/>
<dbReference type="EMBL" id="CP097331">
    <property type="protein sequence ID" value="URF07114.1"/>
    <property type="molecule type" value="Genomic_DNA"/>
</dbReference>
<protein>
    <submittedName>
        <fullName evidence="2">Glycosyltransferase family 4 protein</fullName>
    </submittedName>
</protein>
<dbReference type="PANTHER" id="PTHR12526">
    <property type="entry name" value="GLYCOSYLTRANSFERASE"/>
    <property type="match status" value="1"/>
</dbReference>
<evidence type="ECO:0000313" key="3">
    <source>
        <dbReference type="Proteomes" id="UP001056132"/>
    </source>
</evidence>
<dbReference type="Gene3D" id="3.40.50.2000">
    <property type="entry name" value="Glycogen Phosphorylase B"/>
    <property type="match status" value="2"/>
</dbReference>
<dbReference type="GO" id="GO:0016757">
    <property type="term" value="F:glycosyltransferase activity"/>
    <property type="evidence" value="ECO:0007669"/>
    <property type="project" value="UniProtKB-ARBA"/>
</dbReference>
<dbReference type="KEGG" id="ccam:M5D45_17965"/>
<reference evidence="2" key="2">
    <citation type="submission" date="2022-05" db="EMBL/GenBank/DDBJ databases">
        <authorList>
            <person name="Kunte H.-J."/>
        </authorList>
    </citation>
    <scope>NUCLEOTIDE SEQUENCE</scope>
    <source>
        <strain evidence="2">G5</strain>
    </source>
</reference>
<dbReference type="SUPFAM" id="SSF53756">
    <property type="entry name" value="UDP-Glycosyltransferase/glycogen phosphorylase"/>
    <property type="match status" value="1"/>
</dbReference>
<evidence type="ECO:0000259" key="1">
    <source>
        <dbReference type="Pfam" id="PF13579"/>
    </source>
</evidence>
<feature type="domain" description="Glycosyltransferase subfamily 4-like N-terminal" evidence="1">
    <location>
        <begin position="53"/>
        <end position="204"/>
    </location>
</feature>
<name>A0AAE9I3L3_9BURK</name>
<dbReference type="Pfam" id="PF13579">
    <property type="entry name" value="Glyco_trans_4_4"/>
    <property type="match status" value="1"/>
</dbReference>
<dbReference type="InterPro" id="IPR028098">
    <property type="entry name" value="Glyco_trans_4-like_N"/>
</dbReference>
<evidence type="ECO:0000313" key="2">
    <source>
        <dbReference type="EMBL" id="URF07114.1"/>
    </source>
</evidence>
<dbReference type="PANTHER" id="PTHR12526:SF635">
    <property type="entry name" value="GLYCOSYL TRANSFERASE GROUP 1"/>
    <property type="match status" value="1"/>
</dbReference>
<dbReference type="RefSeq" id="WP_250025711.1">
    <property type="nucleotide sequence ID" value="NZ_CP097331.1"/>
</dbReference>
<accession>A0AAE9I3L3</accession>
<dbReference type="Proteomes" id="UP001056132">
    <property type="component" value="Chromosome 2"/>
</dbReference>
<dbReference type="Pfam" id="PF13692">
    <property type="entry name" value="Glyco_trans_1_4"/>
    <property type="match status" value="1"/>
</dbReference>
<proteinExistence type="predicted"/>
<dbReference type="CDD" id="cd03801">
    <property type="entry name" value="GT4_PimA-like"/>
    <property type="match status" value="1"/>
</dbReference>
<organism evidence="2 3">
    <name type="scientific">Cupriavidus campinensis</name>
    <dbReference type="NCBI Taxonomy" id="151783"/>
    <lineage>
        <taxon>Bacteria</taxon>
        <taxon>Pseudomonadati</taxon>
        <taxon>Pseudomonadota</taxon>
        <taxon>Betaproteobacteria</taxon>
        <taxon>Burkholderiales</taxon>
        <taxon>Burkholderiaceae</taxon>
        <taxon>Cupriavidus</taxon>
    </lineage>
</organism>